<keyword evidence="1 4" id="KW-0728">SH3 domain</keyword>
<evidence type="ECO:0000256" key="4">
    <source>
        <dbReference type="PROSITE-ProRule" id="PRU00192"/>
    </source>
</evidence>
<dbReference type="Proteomes" id="UP001642483">
    <property type="component" value="Unassembled WGS sequence"/>
</dbReference>
<keyword evidence="3 5" id="KW-0808">Transferase</keyword>
<evidence type="ECO:0000256" key="3">
    <source>
        <dbReference type="ARBA" id="ARBA00022679"/>
    </source>
</evidence>
<dbReference type="CDD" id="cd00174">
    <property type="entry name" value="SH3"/>
    <property type="match status" value="2"/>
</dbReference>
<keyword evidence="2 5" id="KW-0328">Glycosyltransferase</keyword>
<comment type="caution">
    <text evidence="8">The sequence shown here is derived from an EMBL/GenBank/DDBJ whole genome shotgun (WGS) entry which is preliminary data.</text>
</comment>
<accession>A0ABP0FRJ3</accession>
<dbReference type="Pfam" id="PF19745">
    <property type="entry name" value="FUT8_N_cat"/>
    <property type="match status" value="2"/>
</dbReference>
<dbReference type="PANTHER" id="PTHR13132">
    <property type="entry name" value="ALPHA- 1,6 -FUCOSYLTRANSFERASE"/>
    <property type="match status" value="1"/>
</dbReference>
<evidence type="ECO:0000256" key="1">
    <source>
        <dbReference type="ARBA" id="ARBA00022443"/>
    </source>
</evidence>
<dbReference type="Gene3D" id="3.40.50.11350">
    <property type="match status" value="2"/>
</dbReference>
<feature type="region of interest" description="Important for donor substrate binding" evidence="5">
    <location>
        <begin position="841"/>
        <end position="842"/>
    </location>
</feature>
<feature type="domain" description="GT23" evidence="7">
    <location>
        <begin position="682"/>
        <end position="975"/>
    </location>
</feature>
<gene>
    <name evidence="8" type="ORF">CVLEPA_LOCUS11986</name>
</gene>
<protein>
    <recommendedName>
        <fullName evidence="10">Alpha-(1,6)-fucosyltransferase</fullName>
    </recommendedName>
</protein>
<name>A0ABP0FRJ3_CLALP</name>
<dbReference type="InterPro" id="IPR036028">
    <property type="entry name" value="SH3-like_dom_sf"/>
</dbReference>
<dbReference type="CDD" id="cd11300">
    <property type="entry name" value="Fut8_like"/>
    <property type="match status" value="2"/>
</dbReference>
<evidence type="ECO:0000256" key="5">
    <source>
        <dbReference type="PROSITE-ProRule" id="PRU00992"/>
    </source>
</evidence>
<evidence type="ECO:0008006" key="10">
    <source>
        <dbReference type="Google" id="ProtNLM"/>
    </source>
</evidence>
<feature type="domain" description="SH3" evidence="6">
    <location>
        <begin position="984"/>
        <end position="1045"/>
    </location>
</feature>
<reference evidence="8 9" key="1">
    <citation type="submission" date="2024-02" db="EMBL/GenBank/DDBJ databases">
        <authorList>
            <person name="Daric V."/>
            <person name="Darras S."/>
        </authorList>
    </citation>
    <scope>NUCLEOTIDE SEQUENCE [LARGE SCALE GENOMIC DNA]</scope>
</reference>
<sequence length="1056" mass="122234">MFPNGLQERPQSSWSHTFQIPEVQNCNHHQASLSVGFNKTSTKDQFTLVKARSLIKRAYLEAFGVNKFVRKYFRKDLDLTKKAVMEKDYLTNYLPFNDLTRKTKFLVDVIHNESQKELSNLGNEVQKRIHKLQNPSDCKTAKKLVCKFPYCGFGCQHHHIGNCLLAALGTNRVMLVDYSNVRYLGIQKVFLPLSDTCSMEDLPKQVDEWKGDLQENYEHIQAVSLDLTPENNPNTRFKGLTIPKLLQEKIEFLHDDPNMWWIGQIMGYLLRPKPWISVRVQQIKKKLNLTHPYVSIHVRRTDKLMIEARKFEVDEYMDPVVAWYDSQVGDASNYARRVYVASDDLASVIPDARNKYPDYDFVYNAVDDKKLLKDMRQTVQSRQTEDELVALACELMILSESDYFVGTYSSNIGRLVTQLMHSSSDATFRSRSIDHRMHYHRGLPLTYRAVEDFSGGKGELSFFAGETIVLRSSVEFPSYKGFGRNEAGEEGTFPMYKVKSRNLLPRSPYYKFAMSDNMVKKTLKLLLITSLSFNVTFLYRFLMFPNGLQERPQSSWSNTFQIPEVRNGNDHQASLSAGISKNSTKDQFTIVNERSLIKRAYLEAFEVNEFVRKYFRKDLDLTKKAALEEDYLTNYLPFNDLTRKIKFLVDVIHNEFQKELSDLGNEVQKRIHKLQNPSDCKTAKKLVCKFPYCGLGCQHHHIGNCLLAALGTNRVMLVDYSSVRYPGIQKVFLPLSDTCSMEDLPKQVDEWKGDLQENYEHIQVVRLDLGPENNPNTRFKGLTIPKFLQEKIEFLHDDPNMWWIGQVMGYLLRPKPWISVRVQQIREELNLTHPYVSIHVRRTDKLMIEARKFEVDEYMDPVVAWYDSQVGDASNYTRRVYVASDDLASVIPDARNKYPNYDFVYNAVDDKKLLKDMRQTVQSRQTEDELVALACDLMILSESDYFVGTYSSNIGRLVTQLMHFSSDATFRSRSIDWRMSYHRGLPLTYRAVEDFSGGKGDLSFSAGETIVLRSFVESPSYKGFGRNEAGQEGSFPMYKVEQMLTFVQYLALNDTF</sequence>
<keyword evidence="9" id="KW-1185">Reference proteome</keyword>
<dbReference type="EMBL" id="CAWYQH010000090">
    <property type="protein sequence ID" value="CAK8681745.1"/>
    <property type="molecule type" value="Genomic_DNA"/>
</dbReference>
<dbReference type="InterPro" id="IPR027350">
    <property type="entry name" value="GT23_dom"/>
</dbReference>
<dbReference type="PROSITE" id="PS51659">
    <property type="entry name" value="GT23"/>
    <property type="match status" value="2"/>
</dbReference>
<dbReference type="InterPro" id="IPR001452">
    <property type="entry name" value="SH3_domain"/>
</dbReference>
<feature type="region of interest" description="Important for donor substrate binding" evidence="5">
    <location>
        <begin position="299"/>
        <end position="300"/>
    </location>
</feature>
<organism evidence="8 9">
    <name type="scientific">Clavelina lepadiformis</name>
    <name type="common">Light-bulb sea squirt</name>
    <name type="synonym">Ascidia lepadiformis</name>
    <dbReference type="NCBI Taxonomy" id="159417"/>
    <lineage>
        <taxon>Eukaryota</taxon>
        <taxon>Metazoa</taxon>
        <taxon>Chordata</taxon>
        <taxon>Tunicata</taxon>
        <taxon>Ascidiacea</taxon>
        <taxon>Aplousobranchia</taxon>
        <taxon>Clavelinidae</taxon>
        <taxon>Clavelina</taxon>
    </lineage>
</organism>
<feature type="domain" description="GT23" evidence="7">
    <location>
        <begin position="140"/>
        <end position="433"/>
    </location>
</feature>
<comment type="similarity">
    <text evidence="5">Belongs to the glycosyltransferase 23 family.</text>
</comment>
<dbReference type="SMART" id="SM00326">
    <property type="entry name" value="SH3"/>
    <property type="match status" value="2"/>
</dbReference>
<evidence type="ECO:0000259" key="7">
    <source>
        <dbReference type="PROSITE" id="PS51659"/>
    </source>
</evidence>
<dbReference type="PANTHER" id="PTHR13132:SF29">
    <property type="entry name" value="ALPHA-(1,6)-FUCOSYLTRANSFERASE"/>
    <property type="match status" value="1"/>
</dbReference>
<dbReference type="SUPFAM" id="SSF50044">
    <property type="entry name" value="SH3-domain"/>
    <property type="match status" value="2"/>
</dbReference>
<proteinExistence type="inferred from homology"/>
<dbReference type="InterPro" id="IPR045573">
    <property type="entry name" value="Fut8_N_cat"/>
</dbReference>
<dbReference type="PROSITE" id="PS50002">
    <property type="entry name" value="SH3"/>
    <property type="match status" value="1"/>
</dbReference>
<evidence type="ECO:0000256" key="2">
    <source>
        <dbReference type="ARBA" id="ARBA00022676"/>
    </source>
</evidence>
<evidence type="ECO:0000313" key="9">
    <source>
        <dbReference type="Proteomes" id="UP001642483"/>
    </source>
</evidence>
<evidence type="ECO:0000313" key="8">
    <source>
        <dbReference type="EMBL" id="CAK8681745.1"/>
    </source>
</evidence>
<evidence type="ECO:0000259" key="6">
    <source>
        <dbReference type="PROSITE" id="PS50002"/>
    </source>
</evidence>